<dbReference type="Proteomes" id="UP000249645">
    <property type="component" value="Unassembled WGS sequence"/>
</dbReference>
<organism evidence="2 3">
    <name type="scientific">Pseudopedobacter saltans</name>
    <dbReference type="NCBI Taxonomy" id="151895"/>
    <lineage>
        <taxon>Bacteria</taxon>
        <taxon>Pseudomonadati</taxon>
        <taxon>Bacteroidota</taxon>
        <taxon>Sphingobacteriia</taxon>
        <taxon>Sphingobacteriales</taxon>
        <taxon>Sphingobacteriaceae</taxon>
        <taxon>Pseudopedobacter</taxon>
    </lineage>
</organism>
<accession>A0A2W5EXG8</accession>
<proteinExistence type="predicted"/>
<dbReference type="EMBL" id="QFOI01000231">
    <property type="protein sequence ID" value="PZP46277.1"/>
    <property type="molecule type" value="Genomic_DNA"/>
</dbReference>
<comment type="caution">
    <text evidence="2">The sequence shown here is derived from an EMBL/GenBank/DDBJ whole genome shotgun (WGS) entry which is preliminary data.</text>
</comment>
<evidence type="ECO:0000259" key="1">
    <source>
        <dbReference type="Pfam" id="PF12867"/>
    </source>
</evidence>
<dbReference type="SUPFAM" id="SSF109854">
    <property type="entry name" value="DinB/YfiT-like putative metalloenzymes"/>
    <property type="match status" value="1"/>
</dbReference>
<gene>
    <name evidence="2" type="ORF">DI598_12315</name>
</gene>
<dbReference type="AlphaFoldDB" id="A0A2W5EXG8"/>
<evidence type="ECO:0000313" key="2">
    <source>
        <dbReference type="EMBL" id="PZP46277.1"/>
    </source>
</evidence>
<protein>
    <submittedName>
        <fullName evidence="2">DNA damage-inducible protein DinB</fullName>
    </submittedName>
</protein>
<feature type="domain" description="DinB-like" evidence="1">
    <location>
        <begin position="34"/>
        <end position="163"/>
    </location>
</feature>
<evidence type="ECO:0000313" key="3">
    <source>
        <dbReference type="Proteomes" id="UP000249645"/>
    </source>
</evidence>
<dbReference type="Gene3D" id="1.20.120.450">
    <property type="entry name" value="dinb family like domain"/>
    <property type="match status" value="1"/>
</dbReference>
<name>A0A2W5EXG8_9SPHI</name>
<reference evidence="2 3" key="1">
    <citation type="submission" date="2017-11" db="EMBL/GenBank/DDBJ databases">
        <title>Infants hospitalized years apart are colonized by the same room-sourced microbial strains.</title>
        <authorList>
            <person name="Brooks B."/>
            <person name="Olm M.R."/>
            <person name="Firek B.A."/>
            <person name="Baker R."/>
            <person name="Thomas B.C."/>
            <person name="Morowitz M.J."/>
            <person name="Banfield J.F."/>
        </authorList>
    </citation>
    <scope>NUCLEOTIDE SEQUENCE [LARGE SCALE GENOMIC DNA]</scope>
    <source>
        <strain evidence="2">S2_009_000_R2_76</strain>
    </source>
</reference>
<dbReference type="InterPro" id="IPR024775">
    <property type="entry name" value="DinB-like"/>
</dbReference>
<sequence length="175" mass="20279">MPRPLSNTYSPFMQGYIDRTTGNNVQEIVDNHHQQLVDFYMSIPEDMSDFRYAANKWSIKEIVFHVIDTDLIFGFRALSISRGETQVLNGFDQDQYIQNAAVDQQTFAALKQMFQAQRESTKHLVLSFTEQQLQTIGKVADYSLSVNAACFVLFGHALHHMHVLQERYFPLKRIQ</sequence>
<dbReference type="InterPro" id="IPR034660">
    <property type="entry name" value="DinB/YfiT-like"/>
</dbReference>
<dbReference type="Pfam" id="PF12867">
    <property type="entry name" value="DinB_2"/>
    <property type="match status" value="1"/>
</dbReference>